<proteinExistence type="predicted"/>
<name>A0ABQ9AHH1_9ROSI</name>
<reference evidence="1" key="2">
    <citation type="journal article" date="2023" name="Int. J. Mol. Sci.">
        <title>De Novo Assembly and Annotation of 11 Diverse Shrub Willow (Salix) Genomes Reveals Novel Gene Organization in Sex-Linked Regions.</title>
        <authorList>
            <person name="Hyden B."/>
            <person name="Feng K."/>
            <person name="Yates T.B."/>
            <person name="Jawdy S."/>
            <person name="Cereghino C."/>
            <person name="Smart L.B."/>
            <person name="Muchero W."/>
        </authorList>
    </citation>
    <scope>NUCLEOTIDE SEQUENCE</scope>
    <source>
        <tissue evidence="1">Shoot tip</tissue>
    </source>
</reference>
<gene>
    <name evidence="1" type="ORF">OIU77_007777</name>
</gene>
<accession>A0ABQ9AHH1</accession>
<organism evidence="1 2">
    <name type="scientific">Salix suchowensis</name>
    <dbReference type="NCBI Taxonomy" id="1278906"/>
    <lineage>
        <taxon>Eukaryota</taxon>
        <taxon>Viridiplantae</taxon>
        <taxon>Streptophyta</taxon>
        <taxon>Embryophyta</taxon>
        <taxon>Tracheophyta</taxon>
        <taxon>Spermatophyta</taxon>
        <taxon>Magnoliopsida</taxon>
        <taxon>eudicotyledons</taxon>
        <taxon>Gunneridae</taxon>
        <taxon>Pentapetalae</taxon>
        <taxon>rosids</taxon>
        <taxon>fabids</taxon>
        <taxon>Malpighiales</taxon>
        <taxon>Salicaceae</taxon>
        <taxon>Saliceae</taxon>
        <taxon>Salix</taxon>
    </lineage>
</organism>
<protein>
    <submittedName>
        <fullName evidence="1">Uncharacterized protein</fullName>
    </submittedName>
</protein>
<comment type="caution">
    <text evidence="1">The sequence shown here is derived from an EMBL/GenBank/DDBJ whole genome shotgun (WGS) entry which is preliminary data.</text>
</comment>
<keyword evidence="2" id="KW-1185">Reference proteome</keyword>
<evidence type="ECO:0000313" key="2">
    <source>
        <dbReference type="Proteomes" id="UP001141253"/>
    </source>
</evidence>
<sequence>MSLLLELPHEPQLLQTVEMVNPLFPSYRFTWFDILTSSALASTSKLSLDVKSEVTNHKVLLSGMDKSEDSAAAAAVAFRHICDGTVLFR</sequence>
<evidence type="ECO:0000313" key="1">
    <source>
        <dbReference type="EMBL" id="KAJ6339898.1"/>
    </source>
</evidence>
<dbReference type="Proteomes" id="UP001141253">
    <property type="component" value="Chromosome 15W"/>
</dbReference>
<dbReference type="EMBL" id="JAPFFI010000020">
    <property type="protein sequence ID" value="KAJ6339898.1"/>
    <property type="molecule type" value="Genomic_DNA"/>
</dbReference>
<reference evidence="1" key="1">
    <citation type="submission" date="2022-10" db="EMBL/GenBank/DDBJ databases">
        <authorList>
            <person name="Hyden B.L."/>
            <person name="Feng K."/>
            <person name="Yates T."/>
            <person name="Jawdy S."/>
            <person name="Smart L.B."/>
            <person name="Muchero W."/>
        </authorList>
    </citation>
    <scope>NUCLEOTIDE SEQUENCE</scope>
    <source>
        <tissue evidence="1">Shoot tip</tissue>
    </source>
</reference>